<feature type="compositionally biased region" description="Low complexity" evidence="6">
    <location>
        <begin position="175"/>
        <end position="191"/>
    </location>
</feature>
<dbReference type="InterPro" id="IPR008438">
    <property type="entry name" value="MYOZ"/>
</dbReference>
<evidence type="ECO:0000259" key="7">
    <source>
        <dbReference type="PROSITE" id="PS50106"/>
    </source>
</evidence>
<feature type="region of interest" description="Disordered" evidence="6">
    <location>
        <begin position="317"/>
        <end position="340"/>
    </location>
</feature>
<name>A0A2U9CDL5_SCOMX</name>
<keyword evidence="9" id="KW-1185">Reference proteome</keyword>
<comment type="similarity">
    <text evidence="5">Belongs to the synaptopodin family.</text>
</comment>
<evidence type="ECO:0000256" key="4">
    <source>
        <dbReference type="ARBA" id="ARBA00022553"/>
    </source>
</evidence>
<feature type="region of interest" description="Disordered" evidence="6">
    <location>
        <begin position="364"/>
        <end position="387"/>
    </location>
</feature>
<reference evidence="8 9" key="1">
    <citation type="submission" date="2017-12" db="EMBL/GenBank/DDBJ databases">
        <title>Integrating genomic resources of turbot (Scophthalmus maximus) in depth evaluation of genetic and physical mapping variation across individuals.</title>
        <authorList>
            <person name="Martinez P."/>
        </authorList>
    </citation>
    <scope>NUCLEOTIDE SEQUENCE [LARGE SCALE GENOMIC DNA]</scope>
</reference>
<dbReference type="EMBL" id="CP026257">
    <property type="protein sequence ID" value="AWP13789.1"/>
    <property type="molecule type" value="Genomic_DNA"/>
</dbReference>
<dbReference type="GO" id="GO:0015629">
    <property type="term" value="C:actin cytoskeleton"/>
    <property type="evidence" value="ECO:0007669"/>
    <property type="project" value="TreeGrafter"/>
</dbReference>
<organism evidence="8 9">
    <name type="scientific">Scophthalmus maximus</name>
    <name type="common">Turbot</name>
    <name type="synonym">Psetta maxima</name>
    <dbReference type="NCBI Taxonomy" id="52904"/>
    <lineage>
        <taxon>Eukaryota</taxon>
        <taxon>Metazoa</taxon>
        <taxon>Chordata</taxon>
        <taxon>Craniata</taxon>
        <taxon>Vertebrata</taxon>
        <taxon>Euteleostomi</taxon>
        <taxon>Actinopterygii</taxon>
        <taxon>Neopterygii</taxon>
        <taxon>Teleostei</taxon>
        <taxon>Neoteleostei</taxon>
        <taxon>Acanthomorphata</taxon>
        <taxon>Carangaria</taxon>
        <taxon>Pleuronectiformes</taxon>
        <taxon>Pleuronectoidei</taxon>
        <taxon>Scophthalmidae</taxon>
        <taxon>Scophthalmus</taxon>
    </lineage>
</organism>
<feature type="region of interest" description="Disordered" evidence="6">
    <location>
        <begin position="826"/>
        <end position="865"/>
    </location>
</feature>
<evidence type="ECO:0000256" key="3">
    <source>
        <dbReference type="ARBA" id="ARBA00022490"/>
    </source>
</evidence>
<dbReference type="Proteomes" id="UP000246464">
    <property type="component" value="Chromosome 15"/>
</dbReference>
<dbReference type="InterPro" id="IPR001478">
    <property type="entry name" value="PDZ"/>
</dbReference>
<keyword evidence="3" id="KW-0963">Cytoplasm</keyword>
<dbReference type="Pfam" id="PF05556">
    <property type="entry name" value="Calsarcin"/>
    <property type="match status" value="1"/>
</dbReference>
<evidence type="ECO:0000256" key="2">
    <source>
        <dbReference type="ARBA" id="ARBA00009126"/>
    </source>
</evidence>
<dbReference type="GO" id="GO:0032233">
    <property type="term" value="P:positive regulation of actin filament bundle assembly"/>
    <property type="evidence" value="ECO:0007669"/>
    <property type="project" value="TreeGrafter"/>
</dbReference>
<evidence type="ECO:0000313" key="8">
    <source>
        <dbReference type="EMBL" id="AWP13789.1"/>
    </source>
</evidence>
<feature type="compositionally biased region" description="Low complexity" evidence="6">
    <location>
        <begin position="110"/>
        <end position="122"/>
    </location>
</feature>
<evidence type="ECO:0000256" key="5">
    <source>
        <dbReference type="ARBA" id="ARBA00038161"/>
    </source>
</evidence>
<dbReference type="Pfam" id="PF17820">
    <property type="entry name" value="PDZ_6"/>
    <property type="match status" value="1"/>
</dbReference>
<dbReference type="InterPro" id="IPR051976">
    <property type="entry name" value="Synaptopodin_domain"/>
</dbReference>
<feature type="domain" description="PDZ" evidence="7">
    <location>
        <begin position="1"/>
        <end position="64"/>
    </location>
</feature>
<evidence type="ECO:0000256" key="1">
    <source>
        <dbReference type="ARBA" id="ARBA00004496"/>
    </source>
</evidence>
<evidence type="ECO:0000313" key="9">
    <source>
        <dbReference type="Proteomes" id="UP000246464"/>
    </source>
</evidence>
<feature type="region of interest" description="Disordered" evidence="6">
    <location>
        <begin position="1204"/>
        <end position="1225"/>
    </location>
</feature>
<feature type="region of interest" description="Disordered" evidence="6">
    <location>
        <begin position="99"/>
        <end position="209"/>
    </location>
</feature>
<dbReference type="GO" id="GO:0003779">
    <property type="term" value="F:actin binding"/>
    <property type="evidence" value="ECO:0007669"/>
    <property type="project" value="TreeGrafter"/>
</dbReference>
<comment type="similarity">
    <text evidence="2">Belongs to the myozenin family.</text>
</comment>
<dbReference type="InterPro" id="IPR041489">
    <property type="entry name" value="PDZ_6"/>
</dbReference>
<dbReference type="SMART" id="SM00228">
    <property type="entry name" value="PDZ"/>
    <property type="match status" value="1"/>
</dbReference>
<accession>A0A2U9CDL5</accession>
<sequence length="1350" mass="146718">MEHQKPLQVAKVRKRSKACRAGLREGDELVSINEHACGRLSHAQAMNLIDTSTGILHIQVKRAPAGFQSVVLVTRAPSPRIDKEYRAALRAISPTHLHHAPVREVHRSRSSLTSGLTSPPGSEAYYGETDSDADVAGYERQRRQKRRSPSNSNPGKPSARASPEGGETSEMRMWSSQTSTDASSIISSADDQGPRDGGQEGDSGFLEPANVPLVTPERAKEALMLGSHSQLVPMVGPVNKPIDEELTTTYMEKAKQAKLNRGETLQDKHVKEAKSKCRTIASLLTDAPNPHSKGVLMFKKRRQRSKRYTLTSFGSVDEDRCQDSQEEDGVFPGSESEFDEDGFLAVPDPTWDSDYLQMLEKRATAGTEGRGDGAEDTPSPGLSDTAGKGVHLFEQQRKRAVEHAKKVEAAQPQTPQQLQVHEQAQMYQLHPEIQLQMQPNFQPQHIIPPRPTTIQQDLPQAPDQVAFGAHEVCNGDLSYSAVSAASMVMPPPPVAPKPDTASVTILTSSAQTTETPLPELPNSNVLNRTARPFTPGFISNRAVTAPVTFRPPVTKMSQGPALAAVVPPPFSTASELVINPTLVTSQLPPGPLSVISPPSSVPQGPLAPTPEPCVTFHPSAVSSSVETIQLASSVTAVHQAPFVTVPPVSIPSIQAASLALMGPAPISPTPVPDPTVRTGILLEARRRSGKVKSMFNVPDIKKNSPNPELLSMVQNLDDRSTRHKCGQPPTDANYDALEEEQSGEAGMGRLPPPVAPKPWVIHEAPSILQAGGKGAQLFARRQSHMGMYVVDTLSEIPYQQKEALQSASLPLQSSFSSSLPSQWKYSPNVRAPPPIGYNPLQGPSIPTGPQRDTSKPDSKGRGGSLREGIKALDFMRRQPYQLSSALFNYGGSATNVLAMPSYQAQRQQQGDYSTTMVGSSLTSPKQIPIKTARVYEIKRFSTPTPIPYPRKHDTHLTMAQYRHANVLKVQATLFVQQRAFPLLALVNSGAEQCFLDADLDPSASVLKKRNMTLRGLIEYMGESREELISDYCVCLLQGLQQNTVMPLGTPAPLNKRKKPSKIITDLSHITQDEYESEPEASEFDLGTKIRTPQDIMLEELSLLKNRGSKMFKMRQQRVEKFIYENSPDIFSSELMDNLQKFVPSVGGQIGAQMINIGGHFVSKQAEQLHFGGIHAGGGAPVPPPKPGNKGVGAGVVLGGVDHGKGGKGEGASEWSPLKGGGGDDATKKRIHVTTYVSPWEKAMKGDETLIATLKTAMLGPTERKDLTKYKCFNRSAMPFGGFEKANQLLKFQLPDTEVNKQEPEPAVVYQHDGCRPSFNRTPIGWVGSREPSSIHMENDAVPFDGETDEL</sequence>
<evidence type="ECO:0000256" key="6">
    <source>
        <dbReference type="SAM" id="MobiDB-lite"/>
    </source>
</evidence>
<dbReference type="Gene3D" id="2.30.42.10">
    <property type="match status" value="1"/>
</dbReference>
<protein>
    <submittedName>
        <fullName evidence="8">Putative synaptopodin 2-like protein</fullName>
    </submittedName>
</protein>
<dbReference type="STRING" id="52904.ENSSMAP00000029884"/>
<dbReference type="SUPFAM" id="SSF50156">
    <property type="entry name" value="PDZ domain-like"/>
    <property type="match status" value="1"/>
</dbReference>
<dbReference type="GO" id="GO:0005634">
    <property type="term" value="C:nucleus"/>
    <property type="evidence" value="ECO:0007669"/>
    <property type="project" value="TreeGrafter"/>
</dbReference>
<proteinExistence type="inferred from homology"/>
<dbReference type="PANTHER" id="PTHR24217:SF14">
    <property type="entry name" value="SYNAPTOPODIN 2-LIKE A"/>
    <property type="match status" value="1"/>
</dbReference>
<dbReference type="GO" id="GO:0030018">
    <property type="term" value="C:Z disc"/>
    <property type="evidence" value="ECO:0007669"/>
    <property type="project" value="InterPro"/>
</dbReference>
<dbReference type="InterPro" id="IPR036034">
    <property type="entry name" value="PDZ_sf"/>
</dbReference>
<dbReference type="PANTHER" id="PTHR24217">
    <property type="entry name" value="PUTATIVE-RELATED"/>
    <property type="match status" value="1"/>
</dbReference>
<dbReference type="PROSITE" id="PS50106">
    <property type="entry name" value="PDZ"/>
    <property type="match status" value="1"/>
</dbReference>
<gene>
    <name evidence="8" type="ORF">SMAX5B_021373</name>
</gene>
<keyword evidence="4" id="KW-0597">Phosphoprotein</keyword>
<comment type="subcellular location">
    <subcellularLocation>
        <location evidence="1">Cytoplasm</location>
    </subcellularLocation>
</comment>
<feature type="compositionally biased region" description="Basic and acidic residues" evidence="6">
    <location>
        <begin position="364"/>
        <end position="373"/>
    </location>
</feature>